<sequence length="96" mass="10790">MPDERESPSAGWREVYHEMEASADVEDATHPCPDCGRTAENVARDVYDCEKHGLFRADARDDGTERSRAGESDGDERDRADDDETTNRARWSAESV</sequence>
<dbReference type="RefSeq" id="WP_254269357.1">
    <property type="nucleotide sequence ID" value="NZ_CP100400.1"/>
</dbReference>
<accession>A0ABD5Q2F3</accession>
<name>A0ABD5Q2F3_9EURY</name>
<evidence type="ECO:0008006" key="4">
    <source>
        <dbReference type="Google" id="ProtNLM"/>
    </source>
</evidence>
<reference evidence="2 3" key="1">
    <citation type="journal article" date="2019" name="Int. J. Syst. Evol. Microbiol.">
        <title>The Global Catalogue of Microorganisms (GCM) 10K type strain sequencing project: providing services to taxonomists for standard genome sequencing and annotation.</title>
        <authorList>
            <consortium name="The Broad Institute Genomics Platform"/>
            <consortium name="The Broad Institute Genome Sequencing Center for Infectious Disease"/>
            <person name="Wu L."/>
            <person name="Ma J."/>
        </authorList>
    </citation>
    <scope>NUCLEOTIDE SEQUENCE [LARGE SCALE GENOMIC DNA]</scope>
    <source>
        <strain evidence="2 3">XZYJ18</strain>
    </source>
</reference>
<organism evidence="2 3">
    <name type="scientific">Halorussus aquaticus</name>
    <dbReference type="NCBI Taxonomy" id="2953748"/>
    <lineage>
        <taxon>Archaea</taxon>
        <taxon>Methanobacteriati</taxon>
        <taxon>Methanobacteriota</taxon>
        <taxon>Stenosarchaea group</taxon>
        <taxon>Halobacteria</taxon>
        <taxon>Halobacteriales</taxon>
        <taxon>Haladaptataceae</taxon>
        <taxon>Halorussus</taxon>
    </lineage>
</organism>
<evidence type="ECO:0000313" key="3">
    <source>
        <dbReference type="Proteomes" id="UP001595945"/>
    </source>
</evidence>
<proteinExistence type="predicted"/>
<evidence type="ECO:0000256" key="1">
    <source>
        <dbReference type="SAM" id="MobiDB-lite"/>
    </source>
</evidence>
<protein>
    <recommendedName>
        <fullName evidence="4">Small CPxCG-related zinc finger protein</fullName>
    </recommendedName>
</protein>
<keyword evidence="3" id="KW-1185">Reference proteome</keyword>
<feature type="compositionally biased region" description="Basic and acidic residues" evidence="1">
    <location>
        <begin position="57"/>
        <end position="80"/>
    </location>
</feature>
<dbReference type="GeneID" id="73044366"/>
<evidence type="ECO:0000313" key="2">
    <source>
        <dbReference type="EMBL" id="MFC4824932.1"/>
    </source>
</evidence>
<gene>
    <name evidence="2" type="ORF">ACFO9K_11750</name>
</gene>
<dbReference type="AlphaFoldDB" id="A0ABD5Q2F3"/>
<feature type="region of interest" description="Disordered" evidence="1">
    <location>
        <begin position="57"/>
        <end position="96"/>
    </location>
</feature>
<comment type="caution">
    <text evidence="2">The sequence shown here is derived from an EMBL/GenBank/DDBJ whole genome shotgun (WGS) entry which is preliminary data.</text>
</comment>
<dbReference type="Proteomes" id="UP001595945">
    <property type="component" value="Unassembled WGS sequence"/>
</dbReference>
<dbReference type="EMBL" id="JBHSHT010000001">
    <property type="protein sequence ID" value="MFC4824932.1"/>
    <property type="molecule type" value="Genomic_DNA"/>
</dbReference>